<reference evidence="1 2" key="2">
    <citation type="submission" date="2019-02" db="EMBL/GenBank/DDBJ databases">
        <title>'Lichenibacterium ramalinii' gen. nov. sp. nov., 'Lichenibacterium minor' gen. nov. sp. nov.</title>
        <authorList>
            <person name="Pankratov T."/>
        </authorList>
    </citation>
    <scope>NUCLEOTIDE SEQUENCE [LARGE SCALE GENOMIC DNA]</scope>
    <source>
        <strain evidence="1 2">RmlP026</strain>
    </source>
</reference>
<comment type="caution">
    <text evidence="1">The sequence shown here is derived from an EMBL/GenBank/DDBJ whole genome shotgun (WGS) entry which is preliminary data.</text>
</comment>
<gene>
    <name evidence="1" type="ORF">D3273_16055</name>
</gene>
<dbReference type="EMBL" id="QYBB01000018">
    <property type="protein sequence ID" value="RYC31055.1"/>
    <property type="molecule type" value="Genomic_DNA"/>
</dbReference>
<sequence>MAAFASAGLDILVEHIVEKASRRADFDRPLLPLDVFWVGLLSTHQFDRWSLTG</sequence>
<evidence type="ECO:0000313" key="2">
    <source>
        <dbReference type="Proteomes" id="UP000290759"/>
    </source>
</evidence>
<evidence type="ECO:0000313" key="1">
    <source>
        <dbReference type="EMBL" id="RYC31055.1"/>
    </source>
</evidence>
<proteinExistence type="predicted"/>
<organism evidence="1 2">
    <name type="scientific">Lichenibacterium minor</name>
    <dbReference type="NCBI Taxonomy" id="2316528"/>
    <lineage>
        <taxon>Bacteria</taxon>
        <taxon>Pseudomonadati</taxon>
        <taxon>Pseudomonadota</taxon>
        <taxon>Alphaproteobacteria</taxon>
        <taxon>Hyphomicrobiales</taxon>
        <taxon>Lichenihabitantaceae</taxon>
        <taxon>Lichenibacterium</taxon>
    </lineage>
</organism>
<dbReference type="OrthoDB" id="67453at2"/>
<dbReference type="Proteomes" id="UP000290759">
    <property type="component" value="Unassembled WGS sequence"/>
</dbReference>
<protein>
    <submittedName>
        <fullName evidence="1">Uncharacterized protein</fullName>
    </submittedName>
</protein>
<keyword evidence="2" id="KW-1185">Reference proteome</keyword>
<dbReference type="AlphaFoldDB" id="A0A4Q2U864"/>
<reference evidence="1 2" key="1">
    <citation type="submission" date="2018-12" db="EMBL/GenBank/DDBJ databases">
        <authorList>
            <person name="Grouzdev D.S."/>
            <person name="Krutkina M.S."/>
        </authorList>
    </citation>
    <scope>NUCLEOTIDE SEQUENCE [LARGE SCALE GENOMIC DNA]</scope>
    <source>
        <strain evidence="1 2">RmlP026</strain>
    </source>
</reference>
<name>A0A4Q2U864_9HYPH</name>
<accession>A0A4Q2U864</accession>